<evidence type="ECO:0000256" key="4">
    <source>
        <dbReference type="RuleBase" id="RU367023"/>
    </source>
</evidence>
<evidence type="ECO:0000256" key="2">
    <source>
        <dbReference type="ARBA" id="ARBA00022679"/>
    </source>
</evidence>
<keyword evidence="3" id="KW-0012">Acyltransferase</keyword>
<proteinExistence type="inferred from homology"/>
<evidence type="ECO:0000313" key="5">
    <source>
        <dbReference type="EMBL" id="KAK4749547.1"/>
    </source>
</evidence>
<dbReference type="EMBL" id="JAXIOK010000018">
    <property type="protein sequence ID" value="KAK4749547.1"/>
    <property type="molecule type" value="Genomic_DNA"/>
</dbReference>
<evidence type="ECO:0000256" key="3">
    <source>
        <dbReference type="ARBA" id="ARBA00023315"/>
    </source>
</evidence>
<gene>
    <name evidence="5" type="ORF">SAY87_026996</name>
</gene>
<dbReference type="GO" id="GO:0019432">
    <property type="term" value="P:triglyceride biosynthetic process"/>
    <property type="evidence" value="ECO:0007669"/>
    <property type="project" value="UniProtKB-ARBA"/>
</dbReference>
<protein>
    <recommendedName>
        <fullName evidence="4">Acyltransferase</fullName>
        <ecNumber evidence="4">2.3.1.-</ecNumber>
    </recommendedName>
</protein>
<dbReference type="AlphaFoldDB" id="A0AAN7H4C1"/>
<reference evidence="5 6" key="1">
    <citation type="journal article" date="2023" name="Hortic Res">
        <title>Pangenome of water caltrop reveals structural variations and asymmetric subgenome divergence after allopolyploidization.</title>
        <authorList>
            <person name="Zhang X."/>
            <person name="Chen Y."/>
            <person name="Wang L."/>
            <person name="Yuan Y."/>
            <person name="Fang M."/>
            <person name="Shi L."/>
            <person name="Lu R."/>
            <person name="Comes H.P."/>
            <person name="Ma Y."/>
            <person name="Chen Y."/>
            <person name="Huang G."/>
            <person name="Zhou Y."/>
            <person name="Zheng Z."/>
            <person name="Qiu Y."/>
        </authorList>
    </citation>
    <scope>NUCLEOTIDE SEQUENCE [LARGE SCALE GENOMIC DNA]</scope>
    <source>
        <tissue evidence="5">Roots</tissue>
    </source>
</reference>
<comment type="similarity">
    <text evidence="1 4">Belongs to the diacylglycerol acyltransferase family.</text>
</comment>
<keyword evidence="4" id="KW-0256">Endoplasmic reticulum</keyword>
<comment type="caution">
    <text evidence="5">The sequence shown here is derived from an EMBL/GenBank/DDBJ whole genome shotgun (WGS) entry which is preliminary data.</text>
</comment>
<sequence>MKMAMVDIDHKLPPALQLQQLSGNLTALLPRLSGLADIIPKGTLLWKLKLLNSAAAYANSRLHLIKAEVLVLAREEGQRLVKSIQNCRVRHFKDNGHTLLMEEGINLLTVIKGTYTYRRSRRHDCVTDFLPPCMSEFKKGFEQIIWMVRYASSSVFYSTLEDGKILKGLSGVPSEGPKNILVRGMAHPALFIGEIENPTSEFSIPDWMKVFGAVPVTGSNLYKLLSSNSHVLLYPGGAREALHYKGEEYKCIWPDQPEFVRMAARFGATIVPFGAVGKDDTAEISLLPFLRYVLDYNDMMKIPSLNDFVQEWGQNTQRVEIPSLS</sequence>
<organism evidence="5 6">
    <name type="scientific">Trapa incisa</name>
    <dbReference type="NCBI Taxonomy" id="236973"/>
    <lineage>
        <taxon>Eukaryota</taxon>
        <taxon>Viridiplantae</taxon>
        <taxon>Streptophyta</taxon>
        <taxon>Embryophyta</taxon>
        <taxon>Tracheophyta</taxon>
        <taxon>Spermatophyta</taxon>
        <taxon>Magnoliopsida</taxon>
        <taxon>eudicotyledons</taxon>
        <taxon>Gunneridae</taxon>
        <taxon>Pentapetalae</taxon>
        <taxon>rosids</taxon>
        <taxon>malvids</taxon>
        <taxon>Myrtales</taxon>
        <taxon>Lythraceae</taxon>
        <taxon>Trapa</taxon>
    </lineage>
</organism>
<dbReference type="EC" id="2.3.1.-" evidence="4"/>
<dbReference type="GO" id="GO:0004144">
    <property type="term" value="F:diacylglycerol O-acyltransferase activity"/>
    <property type="evidence" value="ECO:0007669"/>
    <property type="project" value="UniProtKB-ARBA"/>
</dbReference>
<accession>A0AAN7H4C1</accession>
<dbReference type="Proteomes" id="UP001345219">
    <property type="component" value="Chromosome 21"/>
</dbReference>
<dbReference type="PANTHER" id="PTHR22753">
    <property type="entry name" value="TRANSMEMBRANE PROTEIN 68"/>
    <property type="match status" value="1"/>
</dbReference>
<dbReference type="Pfam" id="PF03982">
    <property type="entry name" value="DAGAT"/>
    <property type="match status" value="1"/>
</dbReference>
<comment type="subcellular location">
    <subcellularLocation>
        <location evidence="4">Endoplasmic reticulum membrane</location>
        <topology evidence="4">Multi-pass membrane protein</topology>
    </subcellularLocation>
</comment>
<dbReference type="GO" id="GO:0005789">
    <property type="term" value="C:endoplasmic reticulum membrane"/>
    <property type="evidence" value="ECO:0007669"/>
    <property type="project" value="UniProtKB-SubCell"/>
</dbReference>
<keyword evidence="6" id="KW-1185">Reference proteome</keyword>
<name>A0AAN7H4C1_9MYRT</name>
<evidence type="ECO:0000256" key="1">
    <source>
        <dbReference type="ARBA" id="ARBA00005420"/>
    </source>
</evidence>
<keyword evidence="2 4" id="KW-0808">Transferase</keyword>
<dbReference type="PANTHER" id="PTHR22753:SF14">
    <property type="entry name" value="MONOACYLGLYCEROL_DIACYLGLYCEROL O-ACYLTRANSFERASE"/>
    <property type="match status" value="1"/>
</dbReference>
<dbReference type="InterPro" id="IPR007130">
    <property type="entry name" value="DAGAT"/>
</dbReference>
<evidence type="ECO:0000313" key="6">
    <source>
        <dbReference type="Proteomes" id="UP001345219"/>
    </source>
</evidence>